<name>A0A8H4CXF4_COLGL</name>
<comment type="cofactor">
    <cofactor evidence="1">
        <name>FAD</name>
        <dbReference type="ChEBI" id="CHEBI:57692"/>
    </cofactor>
</comment>
<keyword evidence="5" id="KW-0560">Oxidoreductase</keyword>
<evidence type="ECO:0000313" key="9">
    <source>
        <dbReference type="EMBL" id="KAF3811929.1"/>
    </source>
</evidence>
<feature type="domain" description="FAD-binding" evidence="8">
    <location>
        <begin position="4"/>
        <end position="174"/>
    </location>
</feature>
<dbReference type="PRINTS" id="PR00420">
    <property type="entry name" value="RNGMNOXGNASE"/>
</dbReference>
<reference evidence="9" key="1">
    <citation type="journal article" date="2020" name="Phytopathology">
        <title>Genome sequence and comparative analysis of Colletotrichum gloeosporioides isolated from Liriodendron leaves.</title>
        <authorList>
            <person name="Fu F.F."/>
            <person name="Hao Z."/>
            <person name="Wang P."/>
            <person name="Lu Y."/>
            <person name="Xue L.J."/>
            <person name="Wei G."/>
            <person name="Tian Y."/>
            <person name="Baishi H."/>
            <person name="Xu H."/>
            <person name="Shi J."/>
            <person name="Cheng T."/>
            <person name="Wang G."/>
            <person name="Yi Y."/>
            <person name="Chen J."/>
        </authorList>
    </citation>
    <scope>NUCLEOTIDE SEQUENCE</scope>
    <source>
        <strain evidence="9">Lc1</strain>
    </source>
</reference>
<evidence type="ECO:0000256" key="4">
    <source>
        <dbReference type="ARBA" id="ARBA00022827"/>
    </source>
</evidence>
<dbReference type="GO" id="GO:0004497">
    <property type="term" value="F:monooxygenase activity"/>
    <property type="evidence" value="ECO:0007669"/>
    <property type="project" value="UniProtKB-KW"/>
</dbReference>
<keyword evidence="4" id="KW-0274">FAD</keyword>
<dbReference type="SUPFAM" id="SSF51905">
    <property type="entry name" value="FAD/NAD(P)-binding domain"/>
    <property type="match status" value="1"/>
</dbReference>
<evidence type="ECO:0000313" key="10">
    <source>
        <dbReference type="Proteomes" id="UP000613401"/>
    </source>
</evidence>
<comment type="similarity">
    <text evidence="2">Belongs to the paxM FAD-dependent monooxygenase family.</text>
</comment>
<feature type="region of interest" description="Disordered" evidence="7">
    <location>
        <begin position="483"/>
        <end position="507"/>
    </location>
</feature>
<evidence type="ECO:0000256" key="2">
    <source>
        <dbReference type="ARBA" id="ARBA00007992"/>
    </source>
</evidence>
<evidence type="ECO:0000256" key="5">
    <source>
        <dbReference type="ARBA" id="ARBA00023002"/>
    </source>
</evidence>
<evidence type="ECO:0000256" key="1">
    <source>
        <dbReference type="ARBA" id="ARBA00001974"/>
    </source>
</evidence>
<accession>A0A8H4CXF4</accession>
<evidence type="ECO:0000256" key="3">
    <source>
        <dbReference type="ARBA" id="ARBA00022630"/>
    </source>
</evidence>
<dbReference type="InterPro" id="IPR002938">
    <property type="entry name" value="FAD-bd"/>
</dbReference>
<dbReference type="PANTHER" id="PTHR47356:SF2">
    <property type="entry name" value="FAD-BINDING DOMAIN-CONTAINING PROTEIN-RELATED"/>
    <property type="match status" value="1"/>
</dbReference>
<organism evidence="9 10">
    <name type="scientific">Colletotrichum gloeosporioides</name>
    <name type="common">Anthracnose fungus</name>
    <name type="synonym">Glomerella cingulata</name>
    <dbReference type="NCBI Taxonomy" id="474922"/>
    <lineage>
        <taxon>Eukaryota</taxon>
        <taxon>Fungi</taxon>
        <taxon>Dikarya</taxon>
        <taxon>Ascomycota</taxon>
        <taxon>Pezizomycotina</taxon>
        <taxon>Sordariomycetes</taxon>
        <taxon>Hypocreomycetidae</taxon>
        <taxon>Glomerellales</taxon>
        <taxon>Glomerellaceae</taxon>
        <taxon>Colletotrichum</taxon>
        <taxon>Colletotrichum gloeosporioides species complex</taxon>
    </lineage>
</organism>
<dbReference type="GeneID" id="69010836"/>
<comment type="caution">
    <text evidence="9">The sequence shown here is derived from an EMBL/GenBank/DDBJ whole genome shotgun (WGS) entry which is preliminary data.</text>
</comment>
<protein>
    <submittedName>
        <fullName evidence="9">FAD-dependent monooxygenase pyr5</fullName>
    </submittedName>
</protein>
<dbReference type="InterPro" id="IPR050562">
    <property type="entry name" value="FAD_mOase_fung"/>
</dbReference>
<evidence type="ECO:0000259" key="8">
    <source>
        <dbReference type="Pfam" id="PF01494"/>
    </source>
</evidence>
<keyword evidence="6 9" id="KW-0503">Monooxygenase</keyword>
<keyword evidence="3" id="KW-0285">Flavoprotein</keyword>
<dbReference type="EMBL" id="WVTB01000005">
    <property type="protein sequence ID" value="KAF3811929.1"/>
    <property type="molecule type" value="Genomic_DNA"/>
</dbReference>
<feature type="compositionally biased region" description="Basic and acidic residues" evidence="7">
    <location>
        <begin position="446"/>
        <end position="455"/>
    </location>
</feature>
<dbReference type="Gene3D" id="3.50.50.60">
    <property type="entry name" value="FAD/NAD(P)-binding domain"/>
    <property type="match status" value="1"/>
</dbReference>
<dbReference type="PANTHER" id="PTHR47356">
    <property type="entry name" value="FAD-DEPENDENT MONOOXYGENASE ASQG-RELATED"/>
    <property type="match status" value="1"/>
</dbReference>
<proteinExistence type="inferred from homology"/>
<keyword evidence="10" id="KW-1185">Reference proteome</keyword>
<reference evidence="9" key="2">
    <citation type="submission" date="2020-03" db="EMBL/GenBank/DDBJ databases">
        <authorList>
            <person name="Fu F.-F."/>
            <person name="Chen J."/>
        </authorList>
    </citation>
    <scope>NUCLEOTIDE SEQUENCE</scope>
    <source>
        <strain evidence="9">Lc1</strain>
    </source>
</reference>
<dbReference type="AlphaFoldDB" id="A0A8H4CXF4"/>
<feature type="compositionally biased region" description="Basic and acidic residues" evidence="7">
    <location>
        <begin position="491"/>
        <end position="507"/>
    </location>
</feature>
<sequence>MGIKIIIVGGSIAGLSLANMLEKFDIDYTILEAYSQIAPQVGASIGLLPNGLRILDQLGCYERLREAAGNYYHRVVFRDAKGKPISSNPGPTISERMEKQQSAGYASLWVDRQMLLQILYDNLKQKDKVLTNKRVVHVETSSTGVVVKTEDGSTYAGDILVGGDGVHSKVRQEMWRIASVSDPTAFPPEERSIVQSSMKCIFGISKQPANFPPGATQQSSFFQGHLYLVISAPGGRVYWFLFHELDGTKHGKDIPKFSKDDELLLATQYRDDHITEDMTFGDLYDNRIKSTLVPLEEHVFRRWHFQRILIIGDAATKVLRPTHNEHMYFVVETRADNVFQVHPIAAQGGNGAIEAAANLVNAITRTEIPSSPDLRLEFIEKALGEVCAIRYERASSMMKKGRRDGSFLCQQPPFSSLLIHYVLPWLGDDIFFKEVLKQSLAGPRIEKLPAPERPHTTPYNDELPRTSAESSLVHLDDRNARSRHAWHGRAPRPEHWTVGMDGEKPLT</sequence>
<dbReference type="GO" id="GO:0071949">
    <property type="term" value="F:FAD binding"/>
    <property type="evidence" value="ECO:0007669"/>
    <property type="project" value="InterPro"/>
</dbReference>
<dbReference type="InterPro" id="IPR036188">
    <property type="entry name" value="FAD/NAD-bd_sf"/>
</dbReference>
<gene>
    <name evidence="9" type="ORF">GCG54_00003678</name>
</gene>
<evidence type="ECO:0000256" key="6">
    <source>
        <dbReference type="ARBA" id="ARBA00023033"/>
    </source>
</evidence>
<dbReference type="Proteomes" id="UP000613401">
    <property type="component" value="Unassembled WGS sequence"/>
</dbReference>
<dbReference type="Pfam" id="PF01494">
    <property type="entry name" value="FAD_binding_3"/>
    <property type="match status" value="1"/>
</dbReference>
<evidence type="ECO:0000256" key="7">
    <source>
        <dbReference type="SAM" id="MobiDB-lite"/>
    </source>
</evidence>
<dbReference type="RefSeq" id="XP_045271088.1">
    <property type="nucleotide sequence ID" value="XM_045403748.1"/>
</dbReference>
<feature type="region of interest" description="Disordered" evidence="7">
    <location>
        <begin position="446"/>
        <end position="467"/>
    </location>
</feature>